<evidence type="ECO:0000313" key="9">
    <source>
        <dbReference type="Proteomes" id="UP001320715"/>
    </source>
</evidence>
<dbReference type="InterPro" id="IPR002937">
    <property type="entry name" value="Amino_oxidase"/>
</dbReference>
<evidence type="ECO:0000313" key="8">
    <source>
        <dbReference type="EMBL" id="MCO6409689.1"/>
    </source>
</evidence>
<dbReference type="EMBL" id="JAAAML010000003">
    <property type="protein sequence ID" value="MCO6409689.1"/>
    <property type="molecule type" value="Genomic_DNA"/>
</dbReference>
<dbReference type="Gene3D" id="3.50.50.60">
    <property type="entry name" value="FAD/NAD(P)-binding domain"/>
    <property type="match status" value="2"/>
</dbReference>
<keyword evidence="9" id="KW-1185">Reference proteome</keyword>
<dbReference type="InterPro" id="IPR014105">
    <property type="entry name" value="Carotenoid/retinoid_OxRdtase"/>
</dbReference>
<dbReference type="NCBIfam" id="TIGR02734">
    <property type="entry name" value="crtI_fam"/>
    <property type="match status" value="1"/>
</dbReference>
<gene>
    <name evidence="8" type="primary">crtI</name>
    <name evidence="8" type="ORF">GTW23_16020</name>
</gene>
<evidence type="ECO:0000256" key="2">
    <source>
        <dbReference type="ARBA" id="ARBA00006046"/>
    </source>
</evidence>
<evidence type="ECO:0000256" key="4">
    <source>
        <dbReference type="ARBA" id="ARBA00023002"/>
    </source>
</evidence>
<dbReference type="SUPFAM" id="SSF51905">
    <property type="entry name" value="FAD/NAD(P)-binding domain"/>
    <property type="match status" value="1"/>
</dbReference>
<evidence type="ECO:0000259" key="7">
    <source>
        <dbReference type="Pfam" id="PF01593"/>
    </source>
</evidence>
<comment type="pathway">
    <text evidence="1 5">Carotenoid biosynthesis.</text>
</comment>
<evidence type="ECO:0000256" key="1">
    <source>
        <dbReference type="ARBA" id="ARBA00004829"/>
    </source>
</evidence>
<evidence type="ECO:0000256" key="5">
    <source>
        <dbReference type="RuleBase" id="RU362075"/>
    </source>
</evidence>
<sequence>MRQTHTVIVVGAGAGGLASAISAAAAGFDVTVIERTSAPGGKMRQLSAGGRPVDAGPTVLTMRWVFEQLFALAGADLGARIGLKRAELLARHGWRDGARLDLFASIEDSARAIADFSDRENAEGYRRFAADSAAMFSTLKPSYIDAQRPGPLALMQRIGLFNLRDQLALKPLSSMWSALGSYFPDPRLQQLFGRYATYCGSSPFMAPATLMLVAHVEQDGIWLADGGMHAVARAMERLAADMGVRFRYNTEVQAIDTRDGCVKGVTLKDGETLPTDSIIFNGDISALAALTGEAGGTGVARTPPEARSLSAVTFAMTARTSGFPLAHHNVFFSDDYAAEFEALIGKHTMPLIPTTYICAQDRSHEGGLAAGHDGERMLFILNAPADGDTKTFTTKETGECLDQALDHLSACGLSVDRTLMEVVPTTPDQFHRLFPATGGALYGRASHGWMASFQRPGARTRIQGLYLAGGSAHPGPGVPMATLSGMLAAESLAVDRASMLPSRRAVISGGMSTA</sequence>
<evidence type="ECO:0000256" key="3">
    <source>
        <dbReference type="ARBA" id="ARBA00022746"/>
    </source>
</evidence>
<keyword evidence="4 5" id="KW-0560">Oxidoreductase</keyword>
<proteinExistence type="inferred from homology"/>
<keyword evidence="3 5" id="KW-0125">Carotenoid biosynthesis</keyword>
<dbReference type="PANTHER" id="PTHR43734:SF7">
    <property type="entry name" value="4,4'-DIAPONEUROSPORENE OXYGENASE"/>
    <property type="match status" value="1"/>
</dbReference>
<comment type="similarity">
    <text evidence="2 5">Belongs to the carotenoid/retinoid oxidoreductase family.</text>
</comment>
<feature type="domain" description="Amine oxidase" evidence="7">
    <location>
        <begin position="15"/>
        <end position="491"/>
    </location>
</feature>
<comment type="caution">
    <text evidence="8">The sequence shown here is derived from an EMBL/GenBank/DDBJ whole genome shotgun (WGS) entry which is preliminary data.</text>
</comment>
<accession>A0ABT1CU11</accession>
<keyword evidence="6" id="KW-0732">Signal</keyword>
<dbReference type="InterPro" id="IPR036188">
    <property type="entry name" value="FAD/NAD-bd_sf"/>
</dbReference>
<reference evidence="8 9" key="1">
    <citation type="submission" date="2020-01" db="EMBL/GenBank/DDBJ databases">
        <title>Genomes of bacteria type strains.</title>
        <authorList>
            <person name="Chen J."/>
            <person name="Zhu S."/>
            <person name="Yang J."/>
        </authorList>
    </citation>
    <scope>NUCLEOTIDE SEQUENCE [LARGE SCALE GENOMIC DNA]</scope>
    <source>
        <strain evidence="8 9">DSM 16655</strain>
    </source>
</reference>
<dbReference type="PANTHER" id="PTHR43734">
    <property type="entry name" value="PHYTOENE DESATURASE"/>
    <property type="match status" value="1"/>
</dbReference>
<dbReference type="RefSeq" id="WP_252916497.1">
    <property type="nucleotide sequence ID" value="NZ_JAAAML010000003.1"/>
</dbReference>
<dbReference type="Pfam" id="PF01593">
    <property type="entry name" value="Amino_oxidase"/>
    <property type="match status" value="1"/>
</dbReference>
<dbReference type="NCBIfam" id="NF045637">
    <property type="entry name" value="carotdesatCrtDProt"/>
    <property type="match status" value="1"/>
</dbReference>
<dbReference type="Proteomes" id="UP001320715">
    <property type="component" value="Unassembled WGS sequence"/>
</dbReference>
<dbReference type="InterPro" id="IPR054841">
    <property type="entry name" value="carotdesatCrtD"/>
</dbReference>
<protein>
    <submittedName>
        <fullName evidence="8">Phytoene desaturase</fullName>
    </submittedName>
</protein>
<feature type="signal peptide" evidence="6">
    <location>
        <begin position="1"/>
        <end position="25"/>
    </location>
</feature>
<evidence type="ECO:0000256" key="6">
    <source>
        <dbReference type="SAM" id="SignalP"/>
    </source>
</evidence>
<name>A0ABT1CU11_9HYPH</name>
<organism evidence="8 9">
    <name type="scientific">Hoeflea alexandrii</name>
    <dbReference type="NCBI Taxonomy" id="288436"/>
    <lineage>
        <taxon>Bacteria</taxon>
        <taxon>Pseudomonadati</taxon>
        <taxon>Pseudomonadota</taxon>
        <taxon>Alphaproteobacteria</taxon>
        <taxon>Hyphomicrobiales</taxon>
        <taxon>Rhizobiaceae</taxon>
        <taxon>Hoeflea</taxon>
    </lineage>
</organism>
<feature type="chain" id="PRO_5045562442" evidence="6">
    <location>
        <begin position="26"/>
        <end position="514"/>
    </location>
</feature>